<dbReference type="InterPro" id="IPR036291">
    <property type="entry name" value="NAD(P)-bd_dom_sf"/>
</dbReference>
<dbReference type="PANTHER" id="PTHR43725">
    <property type="entry name" value="UDP-GLUCOSE 4-EPIMERASE"/>
    <property type="match status" value="1"/>
</dbReference>
<feature type="domain" description="NAD-dependent epimerase/dehydratase" evidence="11">
    <location>
        <begin position="3"/>
        <end position="252"/>
    </location>
</feature>
<accession>A0A657PND7</accession>
<dbReference type="Pfam" id="PF01370">
    <property type="entry name" value="Epimerase"/>
    <property type="match status" value="1"/>
</dbReference>
<evidence type="ECO:0000259" key="11">
    <source>
        <dbReference type="Pfam" id="PF01370"/>
    </source>
</evidence>
<evidence type="ECO:0000256" key="4">
    <source>
        <dbReference type="ARBA" id="ARBA00007637"/>
    </source>
</evidence>
<evidence type="ECO:0000313" key="13">
    <source>
        <dbReference type="Proteomes" id="UP000243361"/>
    </source>
</evidence>
<evidence type="ECO:0000256" key="2">
    <source>
        <dbReference type="ARBA" id="ARBA00001911"/>
    </source>
</evidence>
<evidence type="ECO:0000313" key="12">
    <source>
        <dbReference type="EMBL" id="OQX33438.1"/>
    </source>
</evidence>
<keyword evidence="13" id="KW-1185">Reference proteome</keyword>
<gene>
    <name evidence="12" type="ORF">B0D84_04630</name>
</gene>
<dbReference type="EC" id="5.1.3.2" evidence="5 10"/>
<dbReference type="UniPathway" id="UPA00214"/>
<dbReference type="GO" id="GO:0003978">
    <property type="term" value="F:UDP-glucose 4-epimerase activity"/>
    <property type="evidence" value="ECO:0007669"/>
    <property type="project" value="UniProtKB-UniRule"/>
</dbReference>
<evidence type="ECO:0000256" key="3">
    <source>
        <dbReference type="ARBA" id="ARBA00004947"/>
    </source>
</evidence>
<keyword evidence="7 10" id="KW-0520">NAD</keyword>
<dbReference type="SUPFAM" id="SSF51735">
    <property type="entry name" value="NAD(P)-binding Rossmann-fold domains"/>
    <property type="match status" value="1"/>
</dbReference>
<evidence type="ECO:0000256" key="5">
    <source>
        <dbReference type="ARBA" id="ARBA00013189"/>
    </source>
</evidence>
<keyword evidence="8 10" id="KW-0413">Isomerase</keyword>
<comment type="caution">
    <text evidence="12">The sequence shown here is derived from an EMBL/GenBank/DDBJ whole genome shotgun (WGS) entry which is preliminary data.</text>
</comment>
<dbReference type="Gene3D" id="3.90.25.10">
    <property type="entry name" value="UDP-galactose 4-epimerase, domain 1"/>
    <property type="match status" value="1"/>
</dbReference>
<dbReference type="InterPro" id="IPR001509">
    <property type="entry name" value="Epimerase_deHydtase"/>
</dbReference>
<name>A0A657PND7_9GAMM</name>
<dbReference type="GO" id="GO:0033499">
    <property type="term" value="P:galactose catabolic process via UDP-galactose, Leloir pathway"/>
    <property type="evidence" value="ECO:0007669"/>
    <property type="project" value="TreeGrafter"/>
</dbReference>
<evidence type="ECO:0000256" key="1">
    <source>
        <dbReference type="ARBA" id="ARBA00000083"/>
    </source>
</evidence>
<evidence type="ECO:0000256" key="6">
    <source>
        <dbReference type="ARBA" id="ARBA00018569"/>
    </source>
</evidence>
<dbReference type="EMBL" id="MUIE01000297">
    <property type="protein sequence ID" value="OQX33438.1"/>
    <property type="molecule type" value="Genomic_DNA"/>
</dbReference>
<comment type="similarity">
    <text evidence="4 10">Belongs to the NAD(P)-dependent epimerase/dehydratase family.</text>
</comment>
<evidence type="ECO:0000256" key="9">
    <source>
        <dbReference type="ARBA" id="ARBA00023277"/>
    </source>
</evidence>
<evidence type="ECO:0000256" key="8">
    <source>
        <dbReference type="ARBA" id="ARBA00023235"/>
    </source>
</evidence>
<keyword evidence="9 10" id="KW-0119">Carbohydrate metabolism</keyword>
<dbReference type="NCBIfam" id="TIGR01179">
    <property type="entry name" value="galE"/>
    <property type="match status" value="1"/>
</dbReference>
<evidence type="ECO:0000256" key="7">
    <source>
        <dbReference type="ARBA" id="ARBA00023027"/>
    </source>
</evidence>
<dbReference type="PANTHER" id="PTHR43725:SF53">
    <property type="entry name" value="UDP-ARABINOSE 4-EPIMERASE 1"/>
    <property type="match status" value="1"/>
</dbReference>
<comment type="pathway">
    <text evidence="3 10">Carbohydrate metabolism; galactose metabolism.</text>
</comment>
<comment type="cofactor">
    <cofactor evidence="2 10">
        <name>NAD(+)</name>
        <dbReference type="ChEBI" id="CHEBI:57540"/>
    </cofactor>
</comment>
<proteinExistence type="inferred from homology"/>
<evidence type="ECO:0000256" key="10">
    <source>
        <dbReference type="RuleBase" id="RU366046"/>
    </source>
</evidence>
<comment type="subunit">
    <text evidence="10">Homodimer.</text>
</comment>
<dbReference type="AlphaFoldDB" id="A0A657PND7"/>
<organism evidence="12 13">
    <name type="scientific">Candidatus Sedimenticola endophacoides</name>
    <dbReference type="NCBI Taxonomy" id="2548426"/>
    <lineage>
        <taxon>Bacteria</taxon>
        <taxon>Pseudomonadati</taxon>
        <taxon>Pseudomonadota</taxon>
        <taxon>Gammaproteobacteria</taxon>
        <taxon>Chromatiales</taxon>
        <taxon>Sedimenticolaceae</taxon>
        <taxon>Sedimenticola</taxon>
    </lineage>
</organism>
<comment type="catalytic activity">
    <reaction evidence="1 10">
        <text>UDP-alpha-D-glucose = UDP-alpha-D-galactose</text>
        <dbReference type="Rhea" id="RHEA:22168"/>
        <dbReference type="ChEBI" id="CHEBI:58885"/>
        <dbReference type="ChEBI" id="CHEBI:66914"/>
        <dbReference type="EC" id="5.1.3.2"/>
    </reaction>
</comment>
<dbReference type="Gene3D" id="3.40.50.720">
    <property type="entry name" value="NAD(P)-binding Rossmann-like Domain"/>
    <property type="match status" value="1"/>
</dbReference>
<sequence length="338" mass="37379">MRILVCGGAGYIGAHMLKRLHAAGHEVVSFDNLSTGNRHAVRWGELVEGDLLDPGALRDLFHRHRFDVVMHFSACSLVAESLREPALYYQNNVIGTFYLLEAMREAGVRNLIFSSSAAVFGNPLTERIGEDHPRVPITPYGQSKLMVEQMLKGYAVAYGLNSVSLRYFNAAGADPEGELGEEHDPETHLIPNIFKMACGGTGEVLSIFGGDYPTPDGTCIRDYVHVRDLCEAHLRAIAYLEREPGAHAFNLGNGNGWSVLQVLAVAEAVVGRRIPYRMVERRAGDPAMLIVNSARARDELGWVSRHTDLRYIIETAWQWERGARTAHREGRIAGVECG</sequence>
<dbReference type="Proteomes" id="UP000243361">
    <property type="component" value="Unassembled WGS sequence"/>
</dbReference>
<dbReference type="CDD" id="cd05247">
    <property type="entry name" value="UDP_G4E_1_SDR_e"/>
    <property type="match status" value="1"/>
</dbReference>
<reference evidence="12" key="1">
    <citation type="submission" date="2017-02" db="EMBL/GenBank/DDBJ databases">
        <title>Novel co-symbiosis in the unique lucinid bivalve Phacoides pectinatus.</title>
        <authorList>
            <person name="Lim S.J."/>
            <person name="Davis B.G."/>
            <person name="Gill D.E."/>
            <person name="Engel A.S."/>
            <person name="Anderson L.C."/>
            <person name="Campbell B.J."/>
        </authorList>
    </citation>
    <scope>NUCLEOTIDE SEQUENCE [LARGE SCALE GENOMIC DNA]</scope>
    <source>
        <strain evidence="12">LUC13016_P6</strain>
    </source>
</reference>
<dbReference type="InterPro" id="IPR005886">
    <property type="entry name" value="UDP_G4E"/>
</dbReference>
<protein>
    <recommendedName>
        <fullName evidence="6 10">UDP-glucose 4-epimerase</fullName>
        <ecNumber evidence="5 10">5.1.3.2</ecNumber>
    </recommendedName>
</protein>